<organism evidence="2 3">
    <name type="scientific">Dovyalis caffra</name>
    <dbReference type="NCBI Taxonomy" id="77055"/>
    <lineage>
        <taxon>Eukaryota</taxon>
        <taxon>Viridiplantae</taxon>
        <taxon>Streptophyta</taxon>
        <taxon>Embryophyta</taxon>
        <taxon>Tracheophyta</taxon>
        <taxon>Spermatophyta</taxon>
        <taxon>Magnoliopsida</taxon>
        <taxon>eudicotyledons</taxon>
        <taxon>Gunneridae</taxon>
        <taxon>Pentapetalae</taxon>
        <taxon>rosids</taxon>
        <taxon>fabids</taxon>
        <taxon>Malpighiales</taxon>
        <taxon>Salicaceae</taxon>
        <taxon>Flacourtieae</taxon>
        <taxon>Dovyalis</taxon>
    </lineage>
</organism>
<accession>A0AAV1REW3</accession>
<sequence>MGAIHTTILAKLSGKGQKLYHEARNIIDRVDTSSPIGVLEDYHRSEESESCSSKEPISDEAT</sequence>
<dbReference type="AlphaFoldDB" id="A0AAV1REW3"/>
<name>A0AAV1REW3_9ROSI</name>
<reference evidence="2 3" key="1">
    <citation type="submission" date="2024-01" db="EMBL/GenBank/DDBJ databases">
        <authorList>
            <person name="Waweru B."/>
        </authorList>
    </citation>
    <scope>NUCLEOTIDE SEQUENCE [LARGE SCALE GENOMIC DNA]</scope>
</reference>
<dbReference type="EMBL" id="CAWUPB010000936">
    <property type="protein sequence ID" value="CAK7333541.1"/>
    <property type="molecule type" value="Genomic_DNA"/>
</dbReference>
<feature type="region of interest" description="Disordered" evidence="1">
    <location>
        <begin position="40"/>
        <end position="62"/>
    </location>
</feature>
<evidence type="ECO:0000256" key="1">
    <source>
        <dbReference type="SAM" id="MobiDB-lite"/>
    </source>
</evidence>
<keyword evidence="3" id="KW-1185">Reference proteome</keyword>
<evidence type="ECO:0000313" key="3">
    <source>
        <dbReference type="Proteomes" id="UP001314170"/>
    </source>
</evidence>
<evidence type="ECO:0000313" key="2">
    <source>
        <dbReference type="EMBL" id="CAK7333541.1"/>
    </source>
</evidence>
<gene>
    <name evidence="2" type="ORF">DCAF_LOCUS9492</name>
</gene>
<proteinExistence type="predicted"/>
<comment type="caution">
    <text evidence="2">The sequence shown here is derived from an EMBL/GenBank/DDBJ whole genome shotgun (WGS) entry which is preliminary data.</text>
</comment>
<dbReference type="Proteomes" id="UP001314170">
    <property type="component" value="Unassembled WGS sequence"/>
</dbReference>
<protein>
    <submittedName>
        <fullName evidence="2">Uncharacterized protein</fullName>
    </submittedName>
</protein>